<protein>
    <submittedName>
        <fullName evidence="1">7440_t:CDS:1</fullName>
    </submittedName>
</protein>
<name>A0ACA9SY22_9GLOM</name>
<dbReference type="EMBL" id="CAJVQC010177132">
    <property type="protein sequence ID" value="CAG8851605.1"/>
    <property type="molecule type" value="Genomic_DNA"/>
</dbReference>
<gene>
    <name evidence="1" type="ORF">RPERSI_LOCUS36647</name>
</gene>
<sequence length="134" mass="15403">SQVHFKGFSGKPAIEKERDRLLDLIDNQHQDRLAEVQAAITEIKQVLQNAEANFENSFRYKSSSDIQAEKAKITTKINDYLNQESSNSKTIIAEIENMLRTSGKLQAKSKNEREAEKNRLIKLIEDEIKRKKDA</sequence>
<keyword evidence="2" id="KW-1185">Reference proteome</keyword>
<proteinExistence type="predicted"/>
<accession>A0ACA9SY22</accession>
<organism evidence="1 2">
    <name type="scientific">Racocetra persica</name>
    <dbReference type="NCBI Taxonomy" id="160502"/>
    <lineage>
        <taxon>Eukaryota</taxon>
        <taxon>Fungi</taxon>
        <taxon>Fungi incertae sedis</taxon>
        <taxon>Mucoromycota</taxon>
        <taxon>Glomeromycotina</taxon>
        <taxon>Glomeromycetes</taxon>
        <taxon>Diversisporales</taxon>
        <taxon>Gigasporaceae</taxon>
        <taxon>Racocetra</taxon>
    </lineage>
</organism>
<feature type="non-terminal residue" evidence="1">
    <location>
        <position position="1"/>
    </location>
</feature>
<evidence type="ECO:0000313" key="2">
    <source>
        <dbReference type="Proteomes" id="UP000789920"/>
    </source>
</evidence>
<feature type="non-terminal residue" evidence="1">
    <location>
        <position position="134"/>
    </location>
</feature>
<dbReference type="Proteomes" id="UP000789920">
    <property type="component" value="Unassembled WGS sequence"/>
</dbReference>
<evidence type="ECO:0000313" key="1">
    <source>
        <dbReference type="EMBL" id="CAG8851605.1"/>
    </source>
</evidence>
<reference evidence="1" key="1">
    <citation type="submission" date="2021-06" db="EMBL/GenBank/DDBJ databases">
        <authorList>
            <person name="Kallberg Y."/>
            <person name="Tangrot J."/>
            <person name="Rosling A."/>
        </authorList>
    </citation>
    <scope>NUCLEOTIDE SEQUENCE</scope>
    <source>
        <strain evidence="1">MA461A</strain>
    </source>
</reference>
<comment type="caution">
    <text evidence="1">The sequence shown here is derived from an EMBL/GenBank/DDBJ whole genome shotgun (WGS) entry which is preliminary data.</text>
</comment>